<gene>
    <name evidence="2" type="ORF">FQ154_14475</name>
</gene>
<dbReference type="RefSeq" id="WP_149620274.1">
    <property type="nucleotide sequence ID" value="NZ_VOBL01000016.1"/>
</dbReference>
<proteinExistence type="predicted"/>
<evidence type="ECO:0000313" key="2">
    <source>
        <dbReference type="EMBL" id="KAA0975202.1"/>
    </source>
</evidence>
<evidence type="ECO:0000256" key="1">
    <source>
        <dbReference type="SAM" id="Phobius"/>
    </source>
</evidence>
<sequence length="78" mass="8936">MKKPDFLYLRYAINDLTKNISVTLALGVLLVLSGFLMDRRLYLRDGQLVESRDLGPWSRQRSAECEEELLGWLGGMGF</sequence>
<organism evidence="2 3">
    <name type="scientific">Paeniglutamicibacter gangotriensis</name>
    <dbReference type="NCBI Taxonomy" id="254787"/>
    <lineage>
        <taxon>Bacteria</taxon>
        <taxon>Bacillati</taxon>
        <taxon>Actinomycetota</taxon>
        <taxon>Actinomycetes</taxon>
        <taxon>Micrococcales</taxon>
        <taxon>Micrococcaceae</taxon>
        <taxon>Paeniglutamicibacter</taxon>
    </lineage>
</organism>
<keyword evidence="1" id="KW-0472">Membrane</keyword>
<keyword evidence="1" id="KW-0812">Transmembrane</keyword>
<dbReference type="OrthoDB" id="5071054at2"/>
<accession>A0A5B0EA58</accession>
<protein>
    <submittedName>
        <fullName evidence="2">Uncharacterized protein</fullName>
    </submittedName>
</protein>
<evidence type="ECO:0000313" key="3">
    <source>
        <dbReference type="Proteomes" id="UP000323856"/>
    </source>
</evidence>
<comment type="caution">
    <text evidence="2">The sequence shown here is derived from an EMBL/GenBank/DDBJ whole genome shotgun (WGS) entry which is preliminary data.</text>
</comment>
<name>A0A5B0EA58_9MICC</name>
<keyword evidence="1" id="KW-1133">Transmembrane helix</keyword>
<reference evidence="2 3" key="1">
    <citation type="submission" date="2019-07" db="EMBL/GenBank/DDBJ databases">
        <title>Analysis of the biochemical properties, biological activity and biotechnological potential of siderophores and biosurfactants produced by Antarctic psychrotolerant bacteria.</title>
        <authorList>
            <person name="Styczynski M."/>
            <person name="Krucon T."/>
            <person name="Decewicz P."/>
            <person name="Dziewit L."/>
        </authorList>
    </citation>
    <scope>NUCLEOTIDE SEQUENCE [LARGE SCALE GENOMIC DNA]</scope>
    <source>
        <strain evidence="2 3">ANT_H27</strain>
    </source>
</reference>
<dbReference type="EMBL" id="VOBL01000016">
    <property type="protein sequence ID" value="KAA0975202.1"/>
    <property type="molecule type" value="Genomic_DNA"/>
</dbReference>
<feature type="transmembrane region" description="Helical" evidence="1">
    <location>
        <begin position="20"/>
        <end position="37"/>
    </location>
</feature>
<dbReference type="Proteomes" id="UP000323856">
    <property type="component" value="Unassembled WGS sequence"/>
</dbReference>
<dbReference type="AlphaFoldDB" id="A0A5B0EA58"/>